<sequence length="84" mass="10020">MERPAKDYEGLYREESELAFMGAILCNEMTTLRNQDLIFEKQRDFARSIHGMEQLEYHRYDITISCQSQRIDPVEDDDDVTIER</sequence>
<comment type="caution">
    <text evidence="1">The sequence shown here is derived from an EMBL/GenBank/DDBJ whole genome shotgun (WGS) entry which is preliminary data.</text>
</comment>
<evidence type="ECO:0000313" key="1">
    <source>
        <dbReference type="EMBL" id="KAK9142955.1"/>
    </source>
</evidence>
<dbReference type="EMBL" id="JBBNAF010000005">
    <property type="protein sequence ID" value="KAK9142955.1"/>
    <property type="molecule type" value="Genomic_DNA"/>
</dbReference>
<organism evidence="1 2">
    <name type="scientific">Stephania yunnanensis</name>
    <dbReference type="NCBI Taxonomy" id="152371"/>
    <lineage>
        <taxon>Eukaryota</taxon>
        <taxon>Viridiplantae</taxon>
        <taxon>Streptophyta</taxon>
        <taxon>Embryophyta</taxon>
        <taxon>Tracheophyta</taxon>
        <taxon>Spermatophyta</taxon>
        <taxon>Magnoliopsida</taxon>
        <taxon>Ranunculales</taxon>
        <taxon>Menispermaceae</taxon>
        <taxon>Menispermoideae</taxon>
        <taxon>Cissampelideae</taxon>
        <taxon>Stephania</taxon>
    </lineage>
</organism>
<dbReference type="AlphaFoldDB" id="A0AAP0K0A8"/>
<protein>
    <submittedName>
        <fullName evidence="1">Uncharacterized protein</fullName>
    </submittedName>
</protein>
<dbReference type="Proteomes" id="UP001420932">
    <property type="component" value="Unassembled WGS sequence"/>
</dbReference>
<accession>A0AAP0K0A8</accession>
<name>A0AAP0K0A8_9MAGN</name>
<proteinExistence type="predicted"/>
<gene>
    <name evidence="1" type="ORF">Syun_012355</name>
</gene>
<keyword evidence="2" id="KW-1185">Reference proteome</keyword>
<reference evidence="1 2" key="1">
    <citation type="submission" date="2024-01" db="EMBL/GenBank/DDBJ databases">
        <title>Genome assemblies of Stephania.</title>
        <authorList>
            <person name="Yang L."/>
        </authorList>
    </citation>
    <scope>NUCLEOTIDE SEQUENCE [LARGE SCALE GENOMIC DNA]</scope>
    <source>
        <strain evidence="1">YNDBR</strain>
        <tissue evidence="1">Leaf</tissue>
    </source>
</reference>
<evidence type="ECO:0000313" key="2">
    <source>
        <dbReference type="Proteomes" id="UP001420932"/>
    </source>
</evidence>